<evidence type="ECO:0008006" key="3">
    <source>
        <dbReference type="Google" id="ProtNLM"/>
    </source>
</evidence>
<comment type="caution">
    <text evidence="1">The sequence shown here is derived from an EMBL/GenBank/DDBJ whole genome shotgun (WGS) entry which is preliminary data.</text>
</comment>
<organism evidence="1 2">
    <name type="scientific">Saccharibacillus endophyticus</name>
    <dbReference type="NCBI Taxonomy" id="2060666"/>
    <lineage>
        <taxon>Bacteria</taxon>
        <taxon>Bacillati</taxon>
        <taxon>Bacillota</taxon>
        <taxon>Bacilli</taxon>
        <taxon>Bacillales</taxon>
        <taxon>Paenibacillaceae</taxon>
        <taxon>Saccharibacillus</taxon>
    </lineage>
</organism>
<sequence length="474" mass="50598">MSSKTPNVDLYKADKAADADQTFNIDTMLNENWDKLDTAIGEMRTEIGEIEPEIPDASTTQKGIVQLDDTTSSTSKGKAATADAVRRVKEITDTKIAGDRPANLLPNSTGAYGLAGWRKVGGESGWYASIDAGINPAFFQFTEPSGANWRMLESDQIPAIENMEYTVGVNFNGATESNQMFLEVVDQSGTPINNIYATGKGGYHRKTLTIKTPLGTSGLRIRLGVAPNVAASFKAFSLVTLHYGPSPHPWNDDVDARIVQASVKKVRALELGMDVAGEGPAFIDFHSGAQQTDYDARIIAHNGNGTTGKGDLTYYAEGGHYFDAPIYVQGIDLKKSVSDGKLAVRNAITGKGGTVADADGDGVPTHVELVAGINTISKRIYSRSDYGTMNPGSGTRTVNFAFVPRIVVISGTSSFGNEALQVLFNTVRGSAVNNASNGSWYYVSSALSATSTSITFQVQGGISELYNIVVEAWQ</sequence>
<keyword evidence="2" id="KW-1185">Reference proteome</keyword>
<accession>A0ABQ1ZR10</accession>
<dbReference type="InterPro" id="IPR005068">
    <property type="entry name" value="Phage_lambda_Stf-r2"/>
</dbReference>
<dbReference type="EMBL" id="BMDD01000002">
    <property type="protein sequence ID" value="GGH76141.1"/>
    <property type="molecule type" value="Genomic_DNA"/>
</dbReference>
<reference evidence="2" key="1">
    <citation type="journal article" date="2019" name="Int. J. Syst. Evol. Microbiol.">
        <title>The Global Catalogue of Microorganisms (GCM) 10K type strain sequencing project: providing services to taxonomists for standard genome sequencing and annotation.</title>
        <authorList>
            <consortium name="The Broad Institute Genomics Platform"/>
            <consortium name="The Broad Institute Genome Sequencing Center for Infectious Disease"/>
            <person name="Wu L."/>
            <person name="Ma J."/>
        </authorList>
    </citation>
    <scope>NUCLEOTIDE SEQUENCE [LARGE SCALE GENOMIC DNA]</scope>
    <source>
        <strain evidence="2">CCM 8702</strain>
    </source>
</reference>
<dbReference type="RefSeq" id="WP_172242444.1">
    <property type="nucleotide sequence ID" value="NZ_BMDD01000002.1"/>
</dbReference>
<proteinExistence type="predicted"/>
<dbReference type="Gene3D" id="2.60.120.260">
    <property type="entry name" value="Galactose-binding domain-like"/>
    <property type="match status" value="1"/>
</dbReference>
<evidence type="ECO:0000313" key="1">
    <source>
        <dbReference type="EMBL" id="GGH76141.1"/>
    </source>
</evidence>
<protein>
    <recommendedName>
        <fullName evidence="3">Tail fiber protein</fullName>
    </recommendedName>
</protein>
<name>A0ABQ1ZR10_9BACL</name>
<dbReference type="Pfam" id="PF03406">
    <property type="entry name" value="Phage_fiber_2"/>
    <property type="match status" value="1"/>
</dbReference>
<dbReference type="Proteomes" id="UP000605427">
    <property type="component" value="Unassembled WGS sequence"/>
</dbReference>
<gene>
    <name evidence="1" type="ORF">GCM10007362_17940</name>
</gene>
<evidence type="ECO:0000313" key="2">
    <source>
        <dbReference type="Proteomes" id="UP000605427"/>
    </source>
</evidence>